<dbReference type="Gene3D" id="3.40.50.1820">
    <property type="entry name" value="alpha/beta hydrolase"/>
    <property type="match status" value="1"/>
</dbReference>
<dbReference type="GO" id="GO:0006508">
    <property type="term" value="P:proteolysis"/>
    <property type="evidence" value="ECO:0007669"/>
    <property type="project" value="UniProtKB-KW"/>
</dbReference>
<keyword evidence="9" id="KW-1185">Reference proteome</keyword>
<dbReference type="PANTHER" id="PTHR42776">
    <property type="entry name" value="SERINE PEPTIDASE S9 FAMILY MEMBER"/>
    <property type="match status" value="1"/>
</dbReference>
<dbReference type="RefSeq" id="XP_022576931.1">
    <property type="nucleotide sequence ID" value="XM_022722767.1"/>
</dbReference>
<evidence type="ECO:0000256" key="6">
    <source>
        <dbReference type="ARBA" id="ARBA00032829"/>
    </source>
</evidence>
<evidence type="ECO:0000256" key="1">
    <source>
        <dbReference type="ARBA" id="ARBA00010040"/>
    </source>
</evidence>
<gene>
    <name evidence="8" type="ORF">ASPZODRAFT_1314430</name>
</gene>
<keyword evidence="4" id="KW-0378">Hydrolase</keyword>
<dbReference type="SUPFAM" id="SSF82171">
    <property type="entry name" value="DPP6 N-terminal domain-like"/>
    <property type="match status" value="1"/>
</dbReference>
<dbReference type="PANTHER" id="PTHR42776:SF13">
    <property type="entry name" value="DIPEPTIDYL-PEPTIDASE 5"/>
    <property type="match status" value="1"/>
</dbReference>
<organism evidence="8 9">
    <name type="scientific">Penicilliopsis zonata CBS 506.65</name>
    <dbReference type="NCBI Taxonomy" id="1073090"/>
    <lineage>
        <taxon>Eukaryota</taxon>
        <taxon>Fungi</taxon>
        <taxon>Dikarya</taxon>
        <taxon>Ascomycota</taxon>
        <taxon>Pezizomycotina</taxon>
        <taxon>Eurotiomycetes</taxon>
        <taxon>Eurotiomycetidae</taxon>
        <taxon>Eurotiales</taxon>
        <taxon>Aspergillaceae</taxon>
        <taxon>Penicilliopsis</taxon>
    </lineage>
</organism>
<dbReference type="Pfam" id="PF00326">
    <property type="entry name" value="Peptidase_S9"/>
    <property type="match status" value="1"/>
</dbReference>
<dbReference type="GO" id="GO:0004252">
    <property type="term" value="F:serine-type endopeptidase activity"/>
    <property type="evidence" value="ECO:0007669"/>
    <property type="project" value="TreeGrafter"/>
</dbReference>
<evidence type="ECO:0000313" key="9">
    <source>
        <dbReference type="Proteomes" id="UP000184188"/>
    </source>
</evidence>
<dbReference type="Proteomes" id="UP000184188">
    <property type="component" value="Unassembled WGS sequence"/>
</dbReference>
<dbReference type="AlphaFoldDB" id="A0A1L9S5I0"/>
<evidence type="ECO:0000256" key="2">
    <source>
        <dbReference type="ARBA" id="ARBA00022670"/>
    </source>
</evidence>
<keyword evidence="2" id="KW-0645">Protease</keyword>
<keyword evidence="5" id="KW-0720">Serine protease</keyword>
<dbReference type="InterPro" id="IPR029058">
    <property type="entry name" value="AB_hydrolase_fold"/>
</dbReference>
<proteinExistence type="inferred from homology"/>
<evidence type="ECO:0000256" key="5">
    <source>
        <dbReference type="ARBA" id="ARBA00022825"/>
    </source>
</evidence>
<evidence type="ECO:0000256" key="3">
    <source>
        <dbReference type="ARBA" id="ARBA00022729"/>
    </source>
</evidence>
<evidence type="ECO:0000259" key="7">
    <source>
        <dbReference type="Pfam" id="PF00326"/>
    </source>
</evidence>
<dbReference type="EMBL" id="KV878360">
    <property type="protein sequence ID" value="OJJ42421.1"/>
    <property type="molecule type" value="Genomic_DNA"/>
</dbReference>
<evidence type="ECO:0000256" key="4">
    <source>
        <dbReference type="ARBA" id="ARBA00022801"/>
    </source>
</evidence>
<name>A0A1L9S5I0_9EURO</name>
<dbReference type="InterPro" id="IPR001375">
    <property type="entry name" value="Peptidase_S9_cat"/>
</dbReference>
<sequence>MAASIRFTPKVNGETPQCSPAVPNATGTHAVVTQSRYSFDTHTHTLELLLLDLATGSATVVTSGEGVGSPQWLPGSDRLIWLQATPSGYTHFMVTDIHELASVYTAGIIPGVLANLQVVDNGAGEIGYAVTGRANPDGSLYHPGKTDEDGKPAHSGRLYTSLFVRHWDSYQTPQKNAIFFGLLKTDGYGPRDKYHIYSFTNLMLFAGLEGVESPIPPFGGTADFSVRGNTIALIAKDPELSSAQHTACLCHVITLDSWNGRLATKPAAPVWSTRGLGGALSSPSLAPDGSLLIISQKEDGNEADRSRILHYAAVKHGHPHHHHVLFPSADGDSNWDAVPLGLTVTAKGELLVQVEEKGHGIFYYLPSLSLGSDLENLRRLRQPDGYMNAMLPLGRGSKFLVSTNSLVDSGTVSILDLSHSEQVHYQQVSSVTNGGKLAGLSPSQFEEVWYDGAYQGQQIHAWLTKPVDFDPAKKYPLVLLLHGGPQWAWSDSWRTDWHPGVFAEQGYIVFAPNPTGSRGFGHAFMEAITGSWGGLPYEDIKKGFEFIRQTMPYVDTDRAVALGASWAGYMVNWIQGQDFGREFKALVTQCGMTNLPAQMATDELYFFTHDHQGLPWQRADAAHQNSWQRYDPMQYAGNWKTPHLIIHGERDYRVVFSEGLAAFNILQVNGVDSAFLAFPDEGHYVANPENVLEINRVTLDWINKHVLKHQSALSPVPRLDRIVYSLKSTV</sequence>
<accession>A0A1L9S5I0</accession>
<comment type="similarity">
    <text evidence="1">Belongs to the peptidase S9C family.</text>
</comment>
<feature type="domain" description="Peptidase S9 prolyl oligopeptidase catalytic" evidence="7">
    <location>
        <begin position="493"/>
        <end position="706"/>
    </location>
</feature>
<evidence type="ECO:0000313" key="8">
    <source>
        <dbReference type="EMBL" id="OJJ42421.1"/>
    </source>
</evidence>
<protein>
    <recommendedName>
        <fullName evidence="6">Dipeptidyl-peptidase V</fullName>
    </recommendedName>
</protein>
<reference evidence="9" key="1">
    <citation type="journal article" date="2017" name="Genome Biol.">
        <title>Comparative genomics reveals high biological diversity and specific adaptations in the industrially and medically important fungal genus Aspergillus.</title>
        <authorList>
            <person name="de Vries R.P."/>
            <person name="Riley R."/>
            <person name="Wiebenga A."/>
            <person name="Aguilar-Osorio G."/>
            <person name="Amillis S."/>
            <person name="Uchima C.A."/>
            <person name="Anderluh G."/>
            <person name="Asadollahi M."/>
            <person name="Askin M."/>
            <person name="Barry K."/>
            <person name="Battaglia E."/>
            <person name="Bayram O."/>
            <person name="Benocci T."/>
            <person name="Braus-Stromeyer S.A."/>
            <person name="Caldana C."/>
            <person name="Canovas D."/>
            <person name="Cerqueira G.C."/>
            <person name="Chen F."/>
            <person name="Chen W."/>
            <person name="Choi C."/>
            <person name="Clum A."/>
            <person name="Dos Santos R.A."/>
            <person name="Damasio A.R."/>
            <person name="Diallinas G."/>
            <person name="Emri T."/>
            <person name="Fekete E."/>
            <person name="Flipphi M."/>
            <person name="Freyberg S."/>
            <person name="Gallo A."/>
            <person name="Gournas C."/>
            <person name="Habgood R."/>
            <person name="Hainaut M."/>
            <person name="Harispe M.L."/>
            <person name="Henrissat B."/>
            <person name="Hilden K.S."/>
            <person name="Hope R."/>
            <person name="Hossain A."/>
            <person name="Karabika E."/>
            <person name="Karaffa L."/>
            <person name="Karanyi Z."/>
            <person name="Krasevec N."/>
            <person name="Kuo A."/>
            <person name="Kusch H."/>
            <person name="LaButti K."/>
            <person name="Lagendijk E.L."/>
            <person name="Lapidus A."/>
            <person name="Levasseur A."/>
            <person name="Lindquist E."/>
            <person name="Lipzen A."/>
            <person name="Logrieco A.F."/>
            <person name="MacCabe A."/>
            <person name="Maekelae M.R."/>
            <person name="Malavazi I."/>
            <person name="Melin P."/>
            <person name="Meyer V."/>
            <person name="Mielnichuk N."/>
            <person name="Miskei M."/>
            <person name="Molnar A.P."/>
            <person name="Mule G."/>
            <person name="Ngan C.Y."/>
            <person name="Orejas M."/>
            <person name="Orosz E."/>
            <person name="Ouedraogo J.P."/>
            <person name="Overkamp K.M."/>
            <person name="Park H.-S."/>
            <person name="Perrone G."/>
            <person name="Piumi F."/>
            <person name="Punt P.J."/>
            <person name="Ram A.F."/>
            <person name="Ramon A."/>
            <person name="Rauscher S."/>
            <person name="Record E."/>
            <person name="Riano-Pachon D.M."/>
            <person name="Robert V."/>
            <person name="Roehrig J."/>
            <person name="Ruller R."/>
            <person name="Salamov A."/>
            <person name="Salih N.S."/>
            <person name="Samson R.A."/>
            <person name="Sandor E."/>
            <person name="Sanguinetti M."/>
            <person name="Schuetze T."/>
            <person name="Sepcic K."/>
            <person name="Shelest E."/>
            <person name="Sherlock G."/>
            <person name="Sophianopoulou V."/>
            <person name="Squina F.M."/>
            <person name="Sun H."/>
            <person name="Susca A."/>
            <person name="Todd R.B."/>
            <person name="Tsang A."/>
            <person name="Unkles S.E."/>
            <person name="van de Wiele N."/>
            <person name="van Rossen-Uffink D."/>
            <person name="Oliveira J.V."/>
            <person name="Vesth T.C."/>
            <person name="Visser J."/>
            <person name="Yu J.-H."/>
            <person name="Zhou M."/>
            <person name="Andersen M.R."/>
            <person name="Archer D.B."/>
            <person name="Baker S.E."/>
            <person name="Benoit I."/>
            <person name="Brakhage A.A."/>
            <person name="Braus G.H."/>
            <person name="Fischer R."/>
            <person name="Frisvad J.C."/>
            <person name="Goldman G.H."/>
            <person name="Houbraken J."/>
            <person name="Oakley B."/>
            <person name="Pocsi I."/>
            <person name="Scazzocchio C."/>
            <person name="Seiboth B."/>
            <person name="vanKuyk P.A."/>
            <person name="Wortman J."/>
            <person name="Dyer P.S."/>
            <person name="Grigoriev I.V."/>
        </authorList>
    </citation>
    <scope>NUCLEOTIDE SEQUENCE [LARGE SCALE GENOMIC DNA]</scope>
    <source>
        <strain evidence="9">CBS 506.65</strain>
    </source>
</reference>
<dbReference type="OrthoDB" id="416344at2759"/>
<keyword evidence="3" id="KW-0732">Signal</keyword>
<dbReference type="GeneID" id="34609232"/>
<dbReference type="SUPFAM" id="SSF53474">
    <property type="entry name" value="alpha/beta-Hydrolases"/>
    <property type="match status" value="1"/>
</dbReference>
<dbReference type="VEuPathDB" id="FungiDB:ASPZODRAFT_1314430"/>
<dbReference type="FunFam" id="3.40.50.1820:FF:000028">
    <property type="entry name" value="S9 family peptidase"/>
    <property type="match status" value="1"/>
</dbReference>
<dbReference type="STRING" id="1073090.A0A1L9S5I0"/>